<keyword evidence="6" id="KW-1185">Reference proteome</keyword>
<comment type="caution">
    <text evidence="5">The sequence shown here is derived from an EMBL/GenBank/DDBJ whole genome shotgun (WGS) entry which is preliminary data.</text>
</comment>
<dbReference type="Pfam" id="PF03816">
    <property type="entry name" value="LytR_cpsA_psr"/>
    <property type="match status" value="1"/>
</dbReference>
<feature type="compositionally biased region" description="Basic residues" evidence="2">
    <location>
        <begin position="65"/>
        <end position="74"/>
    </location>
</feature>
<dbReference type="PANTHER" id="PTHR33392">
    <property type="entry name" value="POLYISOPRENYL-TEICHOIC ACID--PEPTIDOGLYCAN TEICHOIC ACID TRANSFERASE TAGU"/>
    <property type="match status" value="1"/>
</dbReference>
<dbReference type="InterPro" id="IPR050922">
    <property type="entry name" value="LytR/CpsA/Psr_CW_biosynth"/>
</dbReference>
<dbReference type="NCBIfam" id="TIGR00350">
    <property type="entry name" value="lytR_cpsA_psr"/>
    <property type="match status" value="1"/>
</dbReference>
<evidence type="ECO:0000259" key="4">
    <source>
        <dbReference type="Pfam" id="PF03816"/>
    </source>
</evidence>
<feature type="domain" description="Cell envelope-related transcriptional attenuator" evidence="4">
    <location>
        <begin position="163"/>
        <end position="333"/>
    </location>
</feature>
<feature type="region of interest" description="Disordered" evidence="2">
    <location>
        <begin position="1"/>
        <end position="74"/>
    </location>
</feature>
<evidence type="ECO:0000256" key="2">
    <source>
        <dbReference type="SAM" id="MobiDB-lite"/>
    </source>
</evidence>
<dbReference type="InterPro" id="IPR004474">
    <property type="entry name" value="LytR_CpsA_psr"/>
</dbReference>
<dbReference type="AlphaFoldDB" id="A0A542DP78"/>
<proteinExistence type="inferred from homology"/>
<keyword evidence="3" id="KW-0472">Membrane</keyword>
<sequence>MTGVNDEDEQKAATEGTTTELDEDVTESDQSPEADSAADTADEEGEEPVAERPRPTPYPRSTPPRPRRGGRGRRAVGRTLLGLLSAVALAATGYAYSTVDDLRDNVNTTDALGQQDERRSPPADDGANDILLVGTDARTDMEGNPLPPAVLRTLRTEGKAGINTDTLILLRIPRNGGKPAAVSIPRDSWVAVPDGGNRKINAPYGIAKSAAAQRLRAAGETDRAKIERESDQAGRKALVQTVQDLTQIRVDHYAEVNLLGFYLMTEALGGVKVCLKHATVDKDSGASFRAGPQVVDGGEALAFVRQRKNLPRGDLDRIQRQQAFLASALHKVLSAGTLTDTDKLGRLTDALRRSLVLDRDLDLLSFAEQVRDVATGEMEFRTIPVVAVGARSQDGQSIIEVDLAEVRRFIGSLAGRDNPPASTPSPTSGTTPDTQEDSGGGGAPGGRQPTDPITVDGVPCVN</sequence>
<protein>
    <submittedName>
        <fullName evidence="5">LytR family transcriptional attenuator</fullName>
    </submittedName>
</protein>
<feature type="compositionally biased region" description="Pro residues" evidence="2">
    <location>
        <begin position="55"/>
        <end position="64"/>
    </location>
</feature>
<evidence type="ECO:0000313" key="6">
    <source>
        <dbReference type="Proteomes" id="UP000320876"/>
    </source>
</evidence>
<organism evidence="5 6">
    <name type="scientific">Amycolatopsis cihanbeyliensis</name>
    <dbReference type="NCBI Taxonomy" id="1128664"/>
    <lineage>
        <taxon>Bacteria</taxon>
        <taxon>Bacillati</taxon>
        <taxon>Actinomycetota</taxon>
        <taxon>Actinomycetes</taxon>
        <taxon>Pseudonocardiales</taxon>
        <taxon>Pseudonocardiaceae</taxon>
        <taxon>Amycolatopsis</taxon>
    </lineage>
</organism>
<feature type="region of interest" description="Disordered" evidence="2">
    <location>
        <begin position="412"/>
        <end position="462"/>
    </location>
</feature>
<keyword evidence="3" id="KW-1133">Transmembrane helix</keyword>
<accession>A0A542DP78</accession>
<comment type="similarity">
    <text evidence="1">Belongs to the LytR/CpsA/Psr (LCP) family.</text>
</comment>
<dbReference type="Proteomes" id="UP000320876">
    <property type="component" value="Unassembled WGS sequence"/>
</dbReference>
<keyword evidence="3" id="KW-0812">Transmembrane</keyword>
<feature type="transmembrane region" description="Helical" evidence="3">
    <location>
        <begin position="75"/>
        <end position="96"/>
    </location>
</feature>
<dbReference type="PANTHER" id="PTHR33392:SF6">
    <property type="entry name" value="POLYISOPRENYL-TEICHOIC ACID--PEPTIDOGLYCAN TEICHOIC ACID TRANSFERASE TAGU"/>
    <property type="match status" value="1"/>
</dbReference>
<dbReference type="EMBL" id="VFML01000001">
    <property type="protein sequence ID" value="TQJ04784.1"/>
    <property type="molecule type" value="Genomic_DNA"/>
</dbReference>
<evidence type="ECO:0000256" key="3">
    <source>
        <dbReference type="SAM" id="Phobius"/>
    </source>
</evidence>
<feature type="compositionally biased region" description="Low complexity" evidence="2">
    <location>
        <begin position="424"/>
        <end position="433"/>
    </location>
</feature>
<name>A0A542DP78_AMYCI</name>
<feature type="compositionally biased region" description="Acidic residues" evidence="2">
    <location>
        <begin position="20"/>
        <end position="32"/>
    </location>
</feature>
<reference evidence="5 6" key="1">
    <citation type="submission" date="2019-06" db="EMBL/GenBank/DDBJ databases">
        <title>Sequencing the genomes of 1000 actinobacteria strains.</title>
        <authorList>
            <person name="Klenk H.-P."/>
        </authorList>
    </citation>
    <scope>NUCLEOTIDE SEQUENCE [LARGE SCALE GENOMIC DNA]</scope>
    <source>
        <strain evidence="5 6">DSM 45679</strain>
    </source>
</reference>
<dbReference type="Gene3D" id="3.40.630.190">
    <property type="entry name" value="LCP protein"/>
    <property type="match status" value="1"/>
</dbReference>
<evidence type="ECO:0000313" key="5">
    <source>
        <dbReference type="EMBL" id="TQJ04784.1"/>
    </source>
</evidence>
<evidence type="ECO:0000256" key="1">
    <source>
        <dbReference type="ARBA" id="ARBA00006068"/>
    </source>
</evidence>
<gene>
    <name evidence="5" type="ORF">FB471_4593</name>
</gene>